<keyword evidence="4 5" id="KW-0472">Membrane</keyword>
<dbReference type="InterPro" id="IPR010920">
    <property type="entry name" value="LSM_dom_sf"/>
</dbReference>
<organism evidence="7 8">
    <name type="scientific">Croceitalea dokdonensis DOKDO 023</name>
    <dbReference type="NCBI Taxonomy" id="1300341"/>
    <lineage>
        <taxon>Bacteria</taxon>
        <taxon>Pseudomonadati</taxon>
        <taxon>Bacteroidota</taxon>
        <taxon>Flavobacteriia</taxon>
        <taxon>Flavobacteriales</taxon>
        <taxon>Flavobacteriaceae</taxon>
        <taxon>Croceitalea</taxon>
    </lineage>
</organism>
<evidence type="ECO:0000313" key="8">
    <source>
        <dbReference type="Proteomes" id="UP000050280"/>
    </source>
</evidence>
<feature type="domain" description="Mechanosensitive ion channel MscS" evidence="6">
    <location>
        <begin position="101"/>
        <end position="164"/>
    </location>
</feature>
<dbReference type="PATRIC" id="fig|1300341.3.peg.663"/>
<name>A0A0P7AA47_9FLAO</name>
<dbReference type="InterPro" id="IPR023408">
    <property type="entry name" value="MscS_beta-dom_sf"/>
</dbReference>
<dbReference type="Proteomes" id="UP000050280">
    <property type="component" value="Unassembled WGS sequence"/>
</dbReference>
<protein>
    <submittedName>
        <fullName evidence="7">Small-conductance mechanosensitive channel</fullName>
    </submittedName>
</protein>
<dbReference type="OrthoDB" id="5705501at2"/>
<gene>
    <name evidence="7" type="ORF">I595_671</name>
</gene>
<dbReference type="GO" id="GO:0016020">
    <property type="term" value="C:membrane"/>
    <property type="evidence" value="ECO:0007669"/>
    <property type="project" value="UniProtKB-SubCell"/>
</dbReference>
<comment type="subcellular location">
    <subcellularLocation>
        <location evidence="1">Membrane</location>
    </subcellularLocation>
</comment>
<dbReference type="SUPFAM" id="SSF50182">
    <property type="entry name" value="Sm-like ribonucleoproteins"/>
    <property type="match status" value="1"/>
</dbReference>
<dbReference type="EMBL" id="LDJX01000001">
    <property type="protein sequence ID" value="KPM33765.1"/>
    <property type="molecule type" value="Genomic_DNA"/>
</dbReference>
<dbReference type="AlphaFoldDB" id="A0A0P7AA47"/>
<evidence type="ECO:0000256" key="3">
    <source>
        <dbReference type="ARBA" id="ARBA00022989"/>
    </source>
</evidence>
<feature type="transmembrane region" description="Helical" evidence="5">
    <location>
        <begin position="87"/>
        <end position="115"/>
    </location>
</feature>
<dbReference type="PANTHER" id="PTHR30221">
    <property type="entry name" value="SMALL-CONDUCTANCE MECHANOSENSITIVE CHANNEL"/>
    <property type="match status" value="1"/>
</dbReference>
<dbReference type="RefSeq" id="WP_054557899.1">
    <property type="nucleotide sequence ID" value="NZ_LDJX01000001.1"/>
</dbReference>
<reference evidence="7 8" key="1">
    <citation type="submission" date="2015-09" db="EMBL/GenBank/DDBJ databases">
        <title>Genome sequence of the marine flavobacterium Croceitalea dokdonensis DOKDO 023 that contains proton- and sodium-pumping rhodopsins.</title>
        <authorList>
            <person name="Kwon S.-K."/>
            <person name="Lee H.K."/>
            <person name="Kwak M.-J."/>
            <person name="Kim J.F."/>
        </authorList>
    </citation>
    <scope>NUCLEOTIDE SEQUENCE [LARGE SCALE GENOMIC DNA]</scope>
    <source>
        <strain evidence="7 8">DOKDO 023</strain>
    </source>
</reference>
<feature type="transmembrane region" description="Helical" evidence="5">
    <location>
        <begin position="15"/>
        <end position="32"/>
    </location>
</feature>
<dbReference type="GO" id="GO:0008381">
    <property type="term" value="F:mechanosensitive monoatomic ion channel activity"/>
    <property type="evidence" value="ECO:0007669"/>
    <property type="project" value="InterPro"/>
</dbReference>
<proteinExistence type="predicted"/>
<keyword evidence="3 5" id="KW-1133">Transmembrane helix</keyword>
<evidence type="ECO:0000259" key="6">
    <source>
        <dbReference type="Pfam" id="PF00924"/>
    </source>
</evidence>
<feature type="transmembrane region" description="Helical" evidence="5">
    <location>
        <begin position="53"/>
        <end position="75"/>
    </location>
</feature>
<comment type="caution">
    <text evidence="7">The sequence shown here is derived from an EMBL/GenBank/DDBJ whole genome shotgun (WGS) entry which is preliminary data.</text>
</comment>
<keyword evidence="8" id="KW-1185">Reference proteome</keyword>
<evidence type="ECO:0000256" key="4">
    <source>
        <dbReference type="ARBA" id="ARBA00023136"/>
    </source>
</evidence>
<dbReference type="Gene3D" id="2.30.30.60">
    <property type="match status" value="1"/>
</dbReference>
<dbReference type="Pfam" id="PF00924">
    <property type="entry name" value="MS_channel_2nd"/>
    <property type="match status" value="1"/>
</dbReference>
<dbReference type="InterPro" id="IPR045275">
    <property type="entry name" value="MscS_archaea/bacteria_type"/>
</dbReference>
<sequence length="183" mass="20613">MNNAAEALREHQYELWATVVVLLVFLLLRFIVLKTIRRIGSRSLINVARTKLISRYLSFGLAMLLGIALVFIWGVNIRDIALVVSSIFAVLGVALFATWSILSNLTSGIILFFYFPYKIGDRIRIQDKDFPDEALILDIQAFNINLLKDNGELLTYPNNLLLQKGVVLVEKQTETLSAAEQDA</sequence>
<evidence type="ECO:0000256" key="2">
    <source>
        <dbReference type="ARBA" id="ARBA00022692"/>
    </source>
</evidence>
<dbReference type="InterPro" id="IPR006685">
    <property type="entry name" value="MscS_channel_2nd"/>
</dbReference>
<accession>A0A0P7AA47</accession>
<dbReference type="PANTHER" id="PTHR30221:SF8">
    <property type="entry name" value="SMALL-CONDUCTANCE MECHANOSENSITIVE CHANNEL"/>
    <property type="match status" value="1"/>
</dbReference>
<dbReference type="STRING" id="1300341.I595_671"/>
<evidence type="ECO:0000313" key="7">
    <source>
        <dbReference type="EMBL" id="KPM33765.1"/>
    </source>
</evidence>
<keyword evidence="2 5" id="KW-0812">Transmembrane</keyword>
<evidence type="ECO:0000256" key="5">
    <source>
        <dbReference type="SAM" id="Phobius"/>
    </source>
</evidence>
<evidence type="ECO:0000256" key="1">
    <source>
        <dbReference type="ARBA" id="ARBA00004370"/>
    </source>
</evidence>